<dbReference type="Proteomes" id="UP000317730">
    <property type="component" value="Unassembled WGS sequence"/>
</dbReference>
<proteinExistence type="predicted"/>
<dbReference type="InterPro" id="IPR027417">
    <property type="entry name" value="P-loop_NTPase"/>
</dbReference>
<dbReference type="Gene3D" id="3.40.50.300">
    <property type="entry name" value="P-loop containing nucleotide triphosphate hydrolases"/>
    <property type="match status" value="1"/>
</dbReference>
<feature type="transmembrane region" description="Helical" evidence="1">
    <location>
        <begin position="87"/>
        <end position="105"/>
    </location>
</feature>
<gene>
    <name evidence="2" type="primary">yghR</name>
    <name evidence="2" type="ORF">APE01nite_17010</name>
</gene>
<keyword evidence="1" id="KW-0472">Membrane</keyword>
<evidence type="ECO:0000313" key="3">
    <source>
        <dbReference type="Proteomes" id="UP000317730"/>
    </source>
</evidence>
<name>A0A4Y3TVY0_9PROT</name>
<keyword evidence="1" id="KW-1133">Transmembrane helix</keyword>
<keyword evidence="2" id="KW-0067">ATP-binding</keyword>
<keyword evidence="1" id="KW-0812">Transmembrane</keyword>
<dbReference type="EMBL" id="BJMV01000008">
    <property type="protein sequence ID" value="GEB85904.1"/>
    <property type="molecule type" value="Genomic_DNA"/>
</dbReference>
<evidence type="ECO:0000256" key="1">
    <source>
        <dbReference type="SAM" id="Phobius"/>
    </source>
</evidence>
<protein>
    <submittedName>
        <fullName evidence="2">Putative ATP-binding protein YghR</fullName>
    </submittedName>
</protein>
<keyword evidence="2" id="KW-0547">Nucleotide-binding</keyword>
<keyword evidence="3" id="KW-1185">Reference proteome</keyword>
<evidence type="ECO:0000313" key="2">
    <source>
        <dbReference type="EMBL" id="GEB85904.1"/>
    </source>
</evidence>
<dbReference type="GO" id="GO:0005524">
    <property type="term" value="F:ATP binding"/>
    <property type="evidence" value="ECO:0007669"/>
    <property type="project" value="UniProtKB-KW"/>
</dbReference>
<reference evidence="2 3" key="1">
    <citation type="submission" date="2019-06" db="EMBL/GenBank/DDBJ databases">
        <title>Whole genome shotgun sequence of Acetobacter peroxydans NBRC 13755.</title>
        <authorList>
            <person name="Hosoyama A."/>
            <person name="Uohara A."/>
            <person name="Ohji S."/>
            <person name="Ichikawa N."/>
        </authorList>
    </citation>
    <scope>NUCLEOTIDE SEQUENCE [LARGE SCALE GENOMIC DNA]</scope>
    <source>
        <strain evidence="2 3">NBRC 13755</strain>
    </source>
</reference>
<comment type="caution">
    <text evidence="2">The sequence shown here is derived from an EMBL/GenBank/DDBJ whole genome shotgun (WGS) entry which is preliminary data.</text>
</comment>
<sequence length="251" mass="28603">MLDNAFYTHTSQTPFIALIGCDGAGKSTLTQELTRLLGREYPTSFCYLGLGSGELGRRIRQWPLIGPYIEKILSAKARKTRTPGEKIPGIATALVVFCFSLLRFYRFQKAMRARNHGTLVVADRYPQAEIPGWCDGPGLSAASTDNRFIRWLARIERRLYEHMATVHPTVIIFLDVDIRTALSRKPDHDPALLATKIEKTRKLHFDGAPVEKVDARQDYKTVRRSVLNIVSRYLHRHAPLQKHPKQDQTEH</sequence>
<accession>A0A4Y3TVY0</accession>
<dbReference type="AlphaFoldDB" id="A0A4Y3TVY0"/>
<dbReference type="RefSeq" id="WP_141376534.1">
    <property type="nucleotide sequence ID" value="NZ_BAPL01000030.1"/>
</dbReference>
<organism evidence="2 3">
    <name type="scientific">Acetobacter peroxydans</name>
    <dbReference type="NCBI Taxonomy" id="104098"/>
    <lineage>
        <taxon>Bacteria</taxon>
        <taxon>Pseudomonadati</taxon>
        <taxon>Pseudomonadota</taxon>
        <taxon>Alphaproteobacteria</taxon>
        <taxon>Acetobacterales</taxon>
        <taxon>Acetobacteraceae</taxon>
        <taxon>Acetobacter</taxon>
    </lineage>
</organism>
<dbReference type="OrthoDB" id="6853346at2"/>
<dbReference type="SUPFAM" id="SSF52540">
    <property type="entry name" value="P-loop containing nucleoside triphosphate hydrolases"/>
    <property type="match status" value="1"/>
</dbReference>